<dbReference type="Gene3D" id="3.30.2310.20">
    <property type="entry name" value="RelE-like"/>
    <property type="match status" value="1"/>
</dbReference>
<sequence>MSKYLLVPTSQFKKDVKKFLKQPKERADIQSVISILAEKGHSGLSKKLVPHKLKGNYKGYWECHIRPDMLLIWKQIEEPEKEIFLTRIGSHSDLF</sequence>
<dbReference type="GO" id="GO:0006402">
    <property type="term" value="P:mRNA catabolic process"/>
    <property type="evidence" value="ECO:0007669"/>
    <property type="project" value="TreeGrafter"/>
</dbReference>
<dbReference type="SUPFAM" id="SSF143011">
    <property type="entry name" value="RelE-like"/>
    <property type="match status" value="1"/>
</dbReference>
<gene>
    <name evidence="3" type="ORF">IC612_05080</name>
</gene>
<feature type="active site" description="Proton donor" evidence="2">
    <location>
        <position position="91"/>
    </location>
</feature>
<dbReference type="AlphaFoldDB" id="A0A930YVN2"/>
<dbReference type="GO" id="GO:0004521">
    <property type="term" value="F:RNA endonuclease activity"/>
    <property type="evidence" value="ECO:0007669"/>
    <property type="project" value="TreeGrafter"/>
</dbReference>
<dbReference type="PANTHER" id="PTHR40588">
    <property type="entry name" value="MRNA INTERFERASE TOXIN YAFQ"/>
    <property type="match status" value="1"/>
</dbReference>
<dbReference type="GO" id="GO:0006415">
    <property type="term" value="P:translational termination"/>
    <property type="evidence" value="ECO:0007669"/>
    <property type="project" value="TreeGrafter"/>
</dbReference>
<evidence type="ECO:0000256" key="1">
    <source>
        <dbReference type="ARBA" id="ARBA00022649"/>
    </source>
</evidence>
<evidence type="ECO:0000313" key="3">
    <source>
        <dbReference type="EMBL" id="MBF5027168.1"/>
    </source>
</evidence>
<name>A0A930YVN2_9FLAO</name>
<proteinExistence type="predicted"/>
<accession>A0A930YVN2</accession>
<dbReference type="RefSeq" id="WP_194739099.1">
    <property type="nucleotide sequence ID" value="NZ_JADKYY010000005.1"/>
</dbReference>
<dbReference type="Proteomes" id="UP000694480">
    <property type="component" value="Unassembled WGS sequence"/>
</dbReference>
<dbReference type="InterPro" id="IPR004386">
    <property type="entry name" value="Toxin_YafQ-like"/>
</dbReference>
<organism evidence="3 4">
    <name type="scientific">Planobacterium oryzisoli</name>
    <dbReference type="NCBI Taxonomy" id="2771435"/>
    <lineage>
        <taxon>Bacteria</taxon>
        <taxon>Pseudomonadati</taxon>
        <taxon>Bacteroidota</taxon>
        <taxon>Flavobacteriia</taxon>
        <taxon>Flavobacteriales</taxon>
        <taxon>Weeksellaceae</taxon>
        <taxon>Chryseobacterium group</taxon>
        <taxon>Chryseobacterium</taxon>
    </lineage>
</organism>
<evidence type="ECO:0000256" key="2">
    <source>
        <dbReference type="PIRSR" id="PIRSR006156-1"/>
    </source>
</evidence>
<dbReference type="PANTHER" id="PTHR40588:SF1">
    <property type="entry name" value="MRNA INTERFERASE TOXIN YAFQ"/>
    <property type="match status" value="1"/>
</dbReference>
<dbReference type="NCBIfam" id="TIGR02385">
    <property type="entry name" value="RelE_StbE"/>
    <property type="match status" value="1"/>
</dbReference>
<evidence type="ECO:0000313" key="4">
    <source>
        <dbReference type="Proteomes" id="UP000694480"/>
    </source>
</evidence>
<keyword evidence="1" id="KW-1277">Toxin-antitoxin system</keyword>
<dbReference type="InterPro" id="IPR007712">
    <property type="entry name" value="RelE/ParE_toxin"/>
</dbReference>
<comment type="caution">
    <text evidence="3">The sequence shown here is derived from an EMBL/GenBank/DDBJ whole genome shotgun (WGS) entry which is preliminary data.</text>
</comment>
<protein>
    <submittedName>
        <fullName evidence="3">Type II toxin-antitoxin system YafQ family toxin</fullName>
    </submittedName>
</protein>
<dbReference type="InterPro" id="IPR035093">
    <property type="entry name" value="RelE/ParE_toxin_dom_sf"/>
</dbReference>
<dbReference type="Pfam" id="PF15738">
    <property type="entry name" value="YafQ_toxin"/>
    <property type="match status" value="1"/>
</dbReference>
<reference evidence="3" key="1">
    <citation type="submission" date="2020-11" db="EMBL/GenBank/DDBJ databases">
        <title>Genome seq and assembly of Planobacterium sp.</title>
        <authorList>
            <person name="Chhetri G."/>
        </authorList>
    </citation>
    <scope>NUCLEOTIDE SEQUENCE</scope>
    <source>
        <strain evidence="3">GCR5</strain>
    </source>
</reference>
<dbReference type="PIRSF" id="PIRSF006156">
    <property type="entry name" value="YafQ"/>
    <property type="match status" value="1"/>
</dbReference>
<keyword evidence="4" id="KW-1185">Reference proteome</keyword>
<dbReference type="EMBL" id="JADKYY010000005">
    <property type="protein sequence ID" value="MBF5027168.1"/>
    <property type="molecule type" value="Genomic_DNA"/>
</dbReference>